<name>A0A8H7Q6E6_9FUNG</name>
<dbReference type="Pfam" id="PF00501">
    <property type="entry name" value="AMP-binding"/>
    <property type="match status" value="1"/>
</dbReference>
<accession>A0A8H7Q6E6</accession>
<sequence length="534" mass="58891">MSTKLALPKLPLFEQAVRHAQQLDQSHPAVVDVRTSKSYSYGDLVSAVAVFRNKILNGRTDLNGERIAFICPSGYQYVLWQWAIWAAGGVAVPLCTAHPEHELLYSVTDSEASLILAHPKYEAVMGNVAKTAKIDLQVFGDSDMDVQEKAIPELFDMEITRPALIIFTSGTTGKPKGVVSSHEAITVQTEGLVQAWRWKPSDRILHVLPLHHIHGIINALQCPLFAGATVEILEKFDNNAVWQRWITGQEGDSINVFMAVPTIYSKLIKHYTTGLSESDQRAATEACAKFRLMVSGSASLPTPVRAKWETISRQVLLERYGTSEFGMGLSQPYEVSERVEGTVGLPLPKVQVRLMAESIEGSGKFDMNVTDEREVPGAIQVKGPNVFMHYYNRPEATAKEFTEDGWYKSGDIGIRHGAKGYFSIMGRSSVDIIKTGGYKVSALEIEREMLSADLGIQDVAVVGVEDEEWGQKVAAVVVLNADKELDLQTMRATLKPKIAFYKVPTLLKTVDELPKNAMGKVTKKALVPLFTSQA</sequence>
<evidence type="ECO:0000313" key="3">
    <source>
        <dbReference type="EMBL" id="KAG2185551.1"/>
    </source>
</evidence>
<dbReference type="SUPFAM" id="SSF56801">
    <property type="entry name" value="Acetyl-CoA synthetase-like"/>
    <property type="match status" value="1"/>
</dbReference>
<dbReference type="InterPro" id="IPR025110">
    <property type="entry name" value="AMP-bd_C"/>
</dbReference>
<dbReference type="OrthoDB" id="2962993at2759"/>
<evidence type="ECO:0000259" key="2">
    <source>
        <dbReference type="Pfam" id="PF13193"/>
    </source>
</evidence>
<feature type="domain" description="AMP-dependent synthetase/ligase" evidence="1">
    <location>
        <begin position="24"/>
        <end position="391"/>
    </location>
</feature>
<dbReference type="Gene3D" id="3.30.300.30">
    <property type="match status" value="1"/>
</dbReference>
<dbReference type="EMBL" id="JAEPRA010000005">
    <property type="protein sequence ID" value="KAG2185551.1"/>
    <property type="molecule type" value="Genomic_DNA"/>
</dbReference>
<dbReference type="PANTHER" id="PTHR43201:SF28">
    <property type="entry name" value="ENZYME, PUTATIVE (AFU_ORTHOLOGUE AFUA_7G01530)-RELATED"/>
    <property type="match status" value="1"/>
</dbReference>
<dbReference type="InterPro" id="IPR045851">
    <property type="entry name" value="AMP-bd_C_sf"/>
</dbReference>
<dbReference type="PANTHER" id="PTHR43201">
    <property type="entry name" value="ACYL-COA SYNTHETASE"/>
    <property type="match status" value="1"/>
</dbReference>
<gene>
    <name evidence="3" type="ORF">INT44_002344</name>
</gene>
<protein>
    <submittedName>
        <fullName evidence="3">Uncharacterized protein</fullName>
    </submittedName>
</protein>
<proteinExistence type="predicted"/>
<reference evidence="3" key="1">
    <citation type="submission" date="2020-12" db="EMBL/GenBank/DDBJ databases">
        <title>Metabolic potential, ecology and presence of endohyphal bacteria is reflected in genomic diversity of Mucoromycotina.</title>
        <authorList>
            <person name="Muszewska A."/>
            <person name="Okrasinska A."/>
            <person name="Steczkiewicz K."/>
            <person name="Drgas O."/>
            <person name="Orlowska M."/>
            <person name="Perlinska-Lenart U."/>
            <person name="Aleksandrzak-Piekarczyk T."/>
            <person name="Szatraj K."/>
            <person name="Zielenkiewicz U."/>
            <person name="Pilsyk S."/>
            <person name="Malc E."/>
            <person name="Mieczkowski P."/>
            <person name="Kruszewska J.S."/>
            <person name="Biernat P."/>
            <person name="Pawlowska J."/>
        </authorList>
    </citation>
    <scope>NUCLEOTIDE SEQUENCE</scope>
    <source>
        <strain evidence="3">WA0000051536</strain>
    </source>
</reference>
<comment type="caution">
    <text evidence="3">The sequence shown here is derived from an EMBL/GenBank/DDBJ whole genome shotgun (WGS) entry which is preliminary data.</text>
</comment>
<dbReference type="InterPro" id="IPR020845">
    <property type="entry name" value="AMP-binding_CS"/>
</dbReference>
<evidence type="ECO:0000313" key="4">
    <source>
        <dbReference type="Proteomes" id="UP000612746"/>
    </source>
</evidence>
<dbReference type="GO" id="GO:0006631">
    <property type="term" value="P:fatty acid metabolic process"/>
    <property type="evidence" value="ECO:0007669"/>
    <property type="project" value="TreeGrafter"/>
</dbReference>
<dbReference type="InterPro" id="IPR000873">
    <property type="entry name" value="AMP-dep_synth/lig_dom"/>
</dbReference>
<organism evidence="3 4">
    <name type="scientific">Umbelopsis vinacea</name>
    <dbReference type="NCBI Taxonomy" id="44442"/>
    <lineage>
        <taxon>Eukaryota</taxon>
        <taxon>Fungi</taxon>
        <taxon>Fungi incertae sedis</taxon>
        <taxon>Mucoromycota</taxon>
        <taxon>Mucoromycotina</taxon>
        <taxon>Umbelopsidomycetes</taxon>
        <taxon>Umbelopsidales</taxon>
        <taxon>Umbelopsidaceae</taxon>
        <taxon>Umbelopsis</taxon>
    </lineage>
</organism>
<dbReference type="CDD" id="cd05941">
    <property type="entry name" value="MCS"/>
    <property type="match status" value="1"/>
</dbReference>
<evidence type="ECO:0000259" key="1">
    <source>
        <dbReference type="Pfam" id="PF00501"/>
    </source>
</evidence>
<feature type="domain" description="AMP-binding enzyme C-terminal" evidence="2">
    <location>
        <begin position="450"/>
        <end position="520"/>
    </location>
</feature>
<dbReference type="Proteomes" id="UP000612746">
    <property type="component" value="Unassembled WGS sequence"/>
</dbReference>
<dbReference type="AlphaFoldDB" id="A0A8H7Q6E6"/>
<keyword evidence="4" id="KW-1185">Reference proteome</keyword>
<dbReference type="GO" id="GO:0031956">
    <property type="term" value="F:medium-chain fatty acid-CoA ligase activity"/>
    <property type="evidence" value="ECO:0007669"/>
    <property type="project" value="TreeGrafter"/>
</dbReference>
<dbReference type="Gene3D" id="3.40.50.12780">
    <property type="entry name" value="N-terminal domain of ligase-like"/>
    <property type="match status" value="1"/>
</dbReference>
<dbReference type="Pfam" id="PF13193">
    <property type="entry name" value="AMP-binding_C"/>
    <property type="match status" value="1"/>
</dbReference>
<dbReference type="InterPro" id="IPR042099">
    <property type="entry name" value="ANL_N_sf"/>
</dbReference>
<dbReference type="PROSITE" id="PS00455">
    <property type="entry name" value="AMP_BINDING"/>
    <property type="match status" value="1"/>
</dbReference>